<feature type="transmembrane region" description="Helical" evidence="8">
    <location>
        <begin position="215"/>
        <end position="238"/>
    </location>
</feature>
<comment type="similarity">
    <text evidence="2">Belongs to the amino acid-polyamine-organocation (APC) superfamily. Spore germination protein (SGP) (TC 2.A.3.9) family.</text>
</comment>
<name>A0A4R5KYX9_9BACL</name>
<evidence type="ECO:0000256" key="7">
    <source>
        <dbReference type="ARBA" id="ARBA00023136"/>
    </source>
</evidence>
<accession>A0A4R5KYX9</accession>
<organism evidence="9 10">
    <name type="scientific">Paenibacillus piri</name>
    <dbReference type="NCBI Taxonomy" id="2547395"/>
    <lineage>
        <taxon>Bacteria</taxon>
        <taxon>Bacillati</taxon>
        <taxon>Bacillota</taxon>
        <taxon>Bacilli</taxon>
        <taxon>Bacillales</taxon>
        <taxon>Paenibacillaceae</taxon>
        <taxon>Paenibacillus</taxon>
    </lineage>
</organism>
<proteinExistence type="inferred from homology"/>
<keyword evidence="10" id="KW-1185">Reference proteome</keyword>
<feature type="transmembrane region" description="Helical" evidence="8">
    <location>
        <begin position="12"/>
        <end position="34"/>
    </location>
</feature>
<feature type="transmembrane region" description="Helical" evidence="8">
    <location>
        <begin position="184"/>
        <end position="203"/>
    </location>
</feature>
<comment type="caution">
    <text evidence="9">The sequence shown here is derived from an EMBL/GenBank/DDBJ whole genome shotgun (WGS) entry which is preliminary data.</text>
</comment>
<dbReference type="NCBIfam" id="TIGR00912">
    <property type="entry name" value="2A0309"/>
    <property type="match status" value="1"/>
</dbReference>
<feature type="transmembrane region" description="Helical" evidence="8">
    <location>
        <begin position="40"/>
        <end position="61"/>
    </location>
</feature>
<evidence type="ECO:0000256" key="6">
    <source>
        <dbReference type="ARBA" id="ARBA00022989"/>
    </source>
</evidence>
<evidence type="ECO:0000256" key="2">
    <source>
        <dbReference type="ARBA" id="ARBA00007998"/>
    </source>
</evidence>
<feature type="transmembrane region" description="Helical" evidence="8">
    <location>
        <begin position="145"/>
        <end position="164"/>
    </location>
</feature>
<reference evidence="9 10" key="1">
    <citation type="submission" date="2019-03" db="EMBL/GenBank/DDBJ databases">
        <title>This is whole genome sequence of Paenibacillus sp MS74 strain.</title>
        <authorList>
            <person name="Trinh H.N."/>
        </authorList>
    </citation>
    <scope>NUCLEOTIDE SEQUENCE [LARGE SCALE GENOMIC DNA]</scope>
    <source>
        <strain evidence="9 10">MS74</strain>
    </source>
</reference>
<dbReference type="AlphaFoldDB" id="A0A4R5KYX9"/>
<evidence type="ECO:0000256" key="1">
    <source>
        <dbReference type="ARBA" id="ARBA00004141"/>
    </source>
</evidence>
<comment type="subcellular location">
    <subcellularLocation>
        <location evidence="1">Membrane</location>
        <topology evidence="1">Multi-pass membrane protein</topology>
    </subcellularLocation>
</comment>
<evidence type="ECO:0000313" key="10">
    <source>
        <dbReference type="Proteomes" id="UP000295636"/>
    </source>
</evidence>
<dbReference type="GO" id="GO:0016020">
    <property type="term" value="C:membrane"/>
    <property type="evidence" value="ECO:0007669"/>
    <property type="project" value="UniProtKB-SubCell"/>
</dbReference>
<feature type="transmembrane region" description="Helical" evidence="8">
    <location>
        <begin position="81"/>
        <end position="101"/>
    </location>
</feature>
<sequence>MEKMGTINRRSFAVLVTFFMTGTSILITPSGLAISAKQDAWVACLIGIGMNLATGLLYVLLGQRLGGQTLVQFCESTLGKWLGKAVSAGFVLFFYLLASLMVGDLGYFVTSQIMQETPMEVLQMLFMIVVVMAVRSGFIVYTRAALVFFPWLLLLFLVLIVPLAPKFQFRNFMPFLEYGFKPVLHGAFTFWSLQELIVMLMFYPLVAGASVRRNGFATGILIGGAILLLTTIGSIAVLGQKLTANQLFPAYTLAKNISIGHFLERVEGIMISIWVLSIFLKIVLTFHAALIGFVQLLNLKSEKPLIAPLALGMIVLSLMCYPNTIYVNDYLGKNWGPFSSMFTLFLPLALYGISMIAGRLRNK</sequence>
<evidence type="ECO:0000256" key="4">
    <source>
        <dbReference type="ARBA" id="ARBA00022544"/>
    </source>
</evidence>
<dbReference type="RefSeq" id="WP_133225067.1">
    <property type="nucleotide sequence ID" value="NZ_SMRT01000001.1"/>
</dbReference>
<dbReference type="OrthoDB" id="2078716at2"/>
<dbReference type="PANTHER" id="PTHR34975:SF2">
    <property type="entry name" value="SPORE GERMINATION PROTEIN A2"/>
    <property type="match status" value="1"/>
</dbReference>
<evidence type="ECO:0000256" key="3">
    <source>
        <dbReference type="ARBA" id="ARBA00022448"/>
    </source>
</evidence>
<keyword evidence="7 8" id="KW-0472">Membrane</keyword>
<gene>
    <name evidence="9" type="ORF">E1757_01580</name>
</gene>
<keyword evidence="6 8" id="KW-1133">Transmembrane helix</keyword>
<keyword evidence="3" id="KW-0813">Transport</keyword>
<protein>
    <submittedName>
        <fullName evidence="9">Spore gernimation protein</fullName>
    </submittedName>
</protein>
<keyword evidence="5 8" id="KW-0812">Transmembrane</keyword>
<evidence type="ECO:0000256" key="5">
    <source>
        <dbReference type="ARBA" id="ARBA00022692"/>
    </source>
</evidence>
<dbReference type="InterPro" id="IPR004761">
    <property type="entry name" value="Spore_GerAB"/>
</dbReference>
<feature type="transmembrane region" description="Helical" evidence="8">
    <location>
        <begin position="338"/>
        <end position="358"/>
    </location>
</feature>
<dbReference type="PANTHER" id="PTHR34975">
    <property type="entry name" value="SPORE GERMINATION PROTEIN A2"/>
    <property type="match status" value="1"/>
</dbReference>
<evidence type="ECO:0000256" key="8">
    <source>
        <dbReference type="SAM" id="Phobius"/>
    </source>
</evidence>
<dbReference type="Pfam" id="PF03845">
    <property type="entry name" value="Spore_permease"/>
    <property type="match status" value="1"/>
</dbReference>
<dbReference type="Proteomes" id="UP000295636">
    <property type="component" value="Unassembled WGS sequence"/>
</dbReference>
<feature type="transmembrane region" description="Helical" evidence="8">
    <location>
        <begin position="121"/>
        <end position="138"/>
    </location>
</feature>
<feature type="transmembrane region" description="Helical" evidence="8">
    <location>
        <begin position="271"/>
        <end position="293"/>
    </location>
</feature>
<dbReference type="EMBL" id="SMRT01000001">
    <property type="protein sequence ID" value="TDG00358.1"/>
    <property type="molecule type" value="Genomic_DNA"/>
</dbReference>
<feature type="transmembrane region" description="Helical" evidence="8">
    <location>
        <begin position="305"/>
        <end position="326"/>
    </location>
</feature>
<evidence type="ECO:0000313" key="9">
    <source>
        <dbReference type="EMBL" id="TDG00358.1"/>
    </source>
</evidence>
<dbReference type="GO" id="GO:0009847">
    <property type="term" value="P:spore germination"/>
    <property type="evidence" value="ECO:0007669"/>
    <property type="project" value="InterPro"/>
</dbReference>
<keyword evidence="4" id="KW-0309">Germination</keyword>